<name>A0A3P5YQX3_BRACM</name>
<feature type="transmembrane region" description="Helical" evidence="1">
    <location>
        <begin position="32"/>
        <end position="50"/>
    </location>
</feature>
<organism evidence="3">
    <name type="scientific">Brassica campestris</name>
    <name type="common">Field mustard</name>
    <dbReference type="NCBI Taxonomy" id="3711"/>
    <lineage>
        <taxon>Eukaryota</taxon>
        <taxon>Viridiplantae</taxon>
        <taxon>Streptophyta</taxon>
        <taxon>Embryophyta</taxon>
        <taxon>Tracheophyta</taxon>
        <taxon>Spermatophyta</taxon>
        <taxon>Magnoliopsida</taxon>
        <taxon>eudicotyledons</taxon>
        <taxon>Gunneridae</taxon>
        <taxon>Pentapetalae</taxon>
        <taxon>rosids</taxon>
        <taxon>malvids</taxon>
        <taxon>Brassicales</taxon>
        <taxon>Brassicaceae</taxon>
        <taxon>Brassiceae</taxon>
        <taxon>Brassica</taxon>
    </lineage>
</organism>
<evidence type="ECO:0000313" key="3">
    <source>
        <dbReference type="EMBL" id="VDC63783.1"/>
    </source>
</evidence>
<accession>A0A3P5YQX3</accession>
<keyword evidence="1" id="KW-0812">Transmembrane</keyword>
<dbReference type="AlphaFoldDB" id="A0A3P5YQX3"/>
<dbReference type="Gramene" id="A09p72790.2_BraZ1">
    <property type="protein sequence ID" value="A09p72790.2_BraZ1.CDS"/>
    <property type="gene ID" value="A09g72790.2_BraZ1"/>
</dbReference>
<evidence type="ECO:0000313" key="2">
    <source>
        <dbReference type="EMBL" id="CAG7866812.1"/>
    </source>
</evidence>
<gene>
    <name evidence="3" type="ORF">BRAA09T41394Z</name>
    <name evidence="2" type="ORF">BRAPAZ1V2_A09P72790.2</name>
</gene>
<keyword evidence="1" id="KW-0472">Membrane</keyword>
<sequence>MSFILIILNVAAILCLVWSAAIVLVEAYDMYIVGRICHIFGFAILLHLLYCISPRLTLWFGIPCSLWFLAAFIEPLYTVHLPPVFEDFRNCWKFVNEEQVRVVTV</sequence>
<reference evidence="3" key="1">
    <citation type="submission" date="2018-11" db="EMBL/GenBank/DDBJ databases">
        <authorList>
            <consortium name="Genoscope - CEA"/>
            <person name="William W."/>
        </authorList>
    </citation>
    <scope>NUCLEOTIDE SEQUENCE</scope>
</reference>
<dbReference type="EMBL" id="LR031568">
    <property type="protein sequence ID" value="VDC63783.1"/>
    <property type="molecule type" value="Genomic_DNA"/>
</dbReference>
<dbReference type="EMBL" id="LS974625">
    <property type="protein sequence ID" value="CAG7866812.1"/>
    <property type="molecule type" value="Genomic_DNA"/>
</dbReference>
<proteinExistence type="predicted"/>
<feature type="transmembrane region" description="Helical" evidence="1">
    <location>
        <begin position="6"/>
        <end position="25"/>
    </location>
</feature>
<protein>
    <submittedName>
        <fullName evidence="2">Uncharacterized protein</fullName>
    </submittedName>
</protein>
<feature type="transmembrane region" description="Helical" evidence="1">
    <location>
        <begin position="56"/>
        <end position="79"/>
    </location>
</feature>
<keyword evidence="1" id="KW-1133">Transmembrane helix</keyword>
<evidence type="ECO:0000256" key="1">
    <source>
        <dbReference type="SAM" id="Phobius"/>
    </source>
</evidence>
<dbReference type="Proteomes" id="UP000694005">
    <property type="component" value="Chromosome A09"/>
</dbReference>